<proteinExistence type="predicted"/>
<reference evidence="2 3" key="1">
    <citation type="submission" date="2016-10" db="EMBL/GenBank/DDBJ databases">
        <authorList>
            <person name="de Groot N.N."/>
        </authorList>
    </citation>
    <scope>NUCLEOTIDE SEQUENCE [LARGE SCALE GENOMIC DNA]</scope>
    <source>
        <strain evidence="2 3">DSM 26130</strain>
    </source>
</reference>
<dbReference type="EMBL" id="FOLQ01000015">
    <property type="protein sequence ID" value="SFE56797.1"/>
    <property type="molecule type" value="Genomic_DNA"/>
</dbReference>
<dbReference type="RefSeq" id="WP_093832028.1">
    <property type="nucleotide sequence ID" value="NZ_FOLQ01000015.1"/>
</dbReference>
<evidence type="ECO:0008006" key="4">
    <source>
        <dbReference type="Google" id="ProtNLM"/>
    </source>
</evidence>
<keyword evidence="3" id="KW-1185">Reference proteome</keyword>
<feature type="compositionally biased region" description="Basic and acidic residues" evidence="1">
    <location>
        <begin position="9"/>
        <end position="23"/>
    </location>
</feature>
<dbReference type="STRING" id="662367.SAMN05216167_115133"/>
<dbReference type="Proteomes" id="UP000198598">
    <property type="component" value="Unassembled WGS sequence"/>
</dbReference>
<evidence type="ECO:0000256" key="1">
    <source>
        <dbReference type="SAM" id="MobiDB-lite"/>
    </source>
</evidence>
<dbReference type="OrthoDB" id="917674at2"/>
<feature type="region of interest" description="Disordered" evidence="1">
    <location>
        <begin position="1"/>
        <end position="28"/>
    </location>
</feature>
<protein>
    <recommendedName>
        <fullName evidence="4">PRTRC system protein F</fullName>
    </recommendedName>
</protein>
<dbReference type="AlphaFoldDB" id="A0A1I2BLJ9"/>
<accession>A0A1I2BLJ9</accession>
<gene>
    <name evidence="2" type="ORF">SAMN05216167_115133</name>
</gene>
<sequence length="373" mass="43393">MVARPKSNRLHEHARSDARRKTGDNGTTTVCAPQPTADGFLYHCFDPIYPLTEELEDQQGIEADFFKSVSHLSDLYNLGLNVHQLEWAHDYPFNIQHSYQLVADKLKATQEDVHVLILADETSKATLATVQQYDTDYYSYFVPVKPLWQLQKSGNNKPLTHLLESIYAYLMHVSGLPFLSDQSSYVFYQCDMMLESRAEWTGREERKEYTAFKKIVKQSRRWSRIIRNRINQTTHLKSFHRRFSAFQPESEAEAEFKAVASAFLDLYTRFPNRSIWDSYHIGLMTPDEEYRIHPDQFISFIWDFDDGIYDDLVQSLDADFNGGGYVELPQAVQRFDQPQPVQTLNLEFEETFFTTVGNLISSQHKLSSDAKYN</sequence>
<evidence type="ECO:0000313" key="2">
    <source>
        <dbReference type="EMBL" id="SFE56797.1"/>
    </source>
</evidence>
<evidence type="ECO:0000313" key="3">
    <source>
        <dbReference type="Proteomes" id="UP000198598"/>
    </source>
</evidence>
<name>A0A1I2BLJ9_9BACT</name>
<organism evidence="2 3">
    <name type="scientific">Spirosoma endophyticum</name>
    <dbReference type="NCBI Taxonomy" id="662367"/>
    <lineage>
        <taxon>Bacteria</taxon>
        <taxon>Pseudomonadati</taxon>
        <taxon>Bacteroidota</taxon>
        <taxon>Cytophagia</taxon>
        <taxon>Cytophagales</taxon>
        <taxon>Cytophagaceae</taxon>
        <taxon>Spirosoma</taxon>
    </lineage>
</organism>